<feature type="non-terminal residue" evidence="3">
    <location>
        <position position="1"/>
    </location>
</feature>
<evidence type="ECO:0000256" key="1">
    <source>
        <dbReference type="SAM" id="MobiDB-lite"/>
    </source>
</evidence>
<dbReference type="AlphaFoldDB" id="A0A553ZSH8"/>
<name>A0A553ZSH8_9BACI</name>
<proteinExistence type="predicted"/>
<dbReference type="SUPFAM" id="SSF56524">
    <property type="entry name" value="Oxidoreductase molybdopterin-binding domain"/>
    <property type="match status" value="1"/>
</dbReference>
<dbReference type="PANTHER" id="PTHR19372">
    <property type="entry name" value="SULFITE REDUCTASE"/>
    <property type="match status" value="1"/>
</dbReference>
<sequence>YYGADAHASGDPNKDPISRGVPMEKALEDESLIAWAMNGEDIPYLNGYPLRVVCGGWPGSVSGKWLQRIVIRNQKHDGTKMGAPSYSVP</sequence>
<dbReference type="InterPro" id="IPR000572">
    <property type="entry name" value="OxRdtase_Mopterin-bd_dom"/>
</dbReference>
<gene>
    <name evidence="3" type="ORF">FN960_21700</name>
</gene>
<dbReference type="GO" id="GO:0006790">
    <property type="term" value="P:sulfur compound metabolic process"/>
    <property type="evidence" value="ECO:0007669"/>
    <property type="project" value="TreeGrafter"/>
</dbReference>
<evidence type="ECO:0000259" key="2">
    <source>
        <dbReference type="Pfam" id="PF00174"/>
    </source>
</evidence>
<dbReference type="InterPro" id="IPR036374">
    <property type="entry name" value="OxRdtase_Mopterin-bd_sf"/>
</dbReference>
<feature type="non-terminal residue" evidence="3">
    <location>
        <position position="89"/>
    </location>
</feature>
<dbReference type="RefSeq" id="WP_143850821.1">
    <property type="nucleotide sequence ID" value="NZ_VLXZ01000234.1"/>
</dbReference>
<dbReference type="GO" id="GO:0008482">
    <property type="term" value="F:sulfite oxidase activity"/>
    <property type="evidence" value="ECO:0007669"/>
    <property type="project" value="TreeGrafter"/>
</dbReference>
<comment type="caution">
    <text evidence="3">The sequence shown here is derived from an EMBL/GenBank/DDBJ whole genome shotgun (WGS) entry which is preliminary data.</text>
</comment>
<dbReference type="EMBL" id="VLXZ01000234">
    <property type="protein sequence ID" value="TSB44422.1"/>
    <property type="molecule type" value="Genomic_DNA"/>
</dbReference>
<protein>
    <submittedName>
        <fullName evidence="3">Molybdopterin-dependent oxidoreductase</fullName>
    </submittedName>
</protein>
<feature type="domain" description="Oxidoreductase molybdopterin-binding" evidence="2">
    <location>
        <begin position="8"/>
        <end position="78"/>
    </location>
</feature>
<keyword evidence="4" id="KW-1185">Reference proteome</keyword>
<dbReference type="Proteomes" id="UP000318521">
    <property type="component" value="Unassembled WGS sequence"/>
</dbReference>
<dbReference type="GO" id="GO:0020037">
    <property type="term" value="F:heme binding"/>
    <property type="evidence" value="ECO:0007669"/>
    <property type="project" value="TreeGrafter"/>
</dbReference>
<organism evidence="3 4">
    <name type="scientific">Alkalicoccobacillus porphyridii</name>
    <dbReference type="NCBI Taxonomy" id="2597270"/>
    <lineage>
        <taxon>Bacteria</taxon>
        <taxon>Bacillati</taxon>
        <taxon>Bacillota</taxon>
        <taxon>Bacilli</taxon>
        <taxon>Bacillales</taxon>
        <taxon>Bacillaceae</taxon>
        <taxon>Alkalicoccobacillus</taxon>
    </lineage>
</organism>
<dbReference type="OrthoDB" id="9778777at2"/>
<feature type="region of interest" description="Disordered" evidence="1">
    <location>
        <begin position="1"/>
        <end position="20"/>
    </location>
</feature>
<evidence type="ECO:0000313" key="4">
    <source>
        <dbReference type="Proteomes" id="UP000318521"/>
    </source>
</evidence>
<dbReference type="GO" id="GO:0043546">
    <property type="term" value="F:molybdopterin cofactor binding"/>
    <property type="evidence" value="ECO:0007669"/>
    <property type="project" value="TreeGrafter"/>
</dbReference>
<accession>A0A553ZSH8</accession>
<dbReference type="Gene3D" id="3.90.420.10">
    <property type="entry name" value="Oxidoreductase, molybdopterin-binding domain"/>
    <property type="match status" value="1"/>
</dbReference>
<dbReference type="Pfam" id="PF00174">
    <property type="entry name" value="Oxidored_molyb"/>
    <property type="match status" value="1"/>
</dbReference>
<reference evidence="3 4" key="1">
    <citation type="submission" date="2019-07" db="EMBL/GenBank/DDBJ databases">
        <authorList>
            <person name="Park Y.J."/>
            <person name="Jeong S.E."/>
            <person name="Jung H.S."/>
        </authorList>
    </citation>
    <scope>NUCLEOTIDE SEQUENCE [LARGE SCALE GENOMIC DNA]</scope>
    <source>
        <strain evidence="4">P16(2019)</strain>
    </source>
</reference>
<dbReference type="PANTHER" id="PTHR19372:SF7">
    <property type="entry name" value="SULFITE OXIDASE, MITOCHONDRIAL"/>
    <property type="match status" value="1"/>
</dbReference>
<evidence type="ECO:0000313" key="3">
    <source>
        <dbReference type="EMBL" id="TSB44422.1"/>
    </source>
</evidence>